<accession>A0A919S956</accession>
<keyword evidence="1" id="KW-0472">Membrane</keyword>
<keyword evidence="1" id="KW-1133">Transmembrane helix</keyword>
<proteinExistence type="predicted"/>
<sequence>MGDIDLDRPAELRPPPATHRPRTLLAAATVLTLGALLGAAATHNWDDWQHERTRNSEISILVLADTGPQTYEAGVGAIVVNNRVTDAALTRRVTLVNAGPLPVDIHNLRVDRPGLTIRGTEKPRRLNHGQTLQADADIRIVCAAGLPLRKLTVHLAVRTDDNQEHTTTATLDATQWNDQARLACNGNLL</sequence>
<keyword evidence="3" id="KW-1185">Reference proteome</keyword>
<evidence type="ECO:0000313" key="3">
    <source>
        <dbReference type="Proteomes" id="UP000680865"/>
    </source>
</evidence>
<feature type="transmembrane region" description="Helical" evidence="1">
    <location>
        <begin position="24"/>
        <end position="45"/>
    </location>
</feature>
<reference evidence="2" key="1">
    <citation type="submission" date="2021-03" db="EMBL/GenBank/DDBJ databases">
        <title>Whole genome shotgun sequence of Actinoplanes consettensis NBRC 14913.</title>
        <authorList>
            <person name="Komaki H."/>
            <person name="Tamura T."/>
        </authorList>
    </citation>
    <scope>NUCLEOTIDE SEQUENCE</scope>
    <source>
        <strain evidence="2">NBRC 14913</strain>
    </source>
</reference>
<dbReference type="Proteomes" id="UP000680865">
    <property type="component" value="Unassembled WGS sequence"/>
</dbReference>
<keyword evidence="1" id="KW-0812">Transmembrane</keyword>
<gene>
    <name evidence="2" type="ORF">Aco04nite_05240</name>
</gene>
<comment type="caution">
    <text evidence="2">The sequence shown here is derived from an EMBL/GenBank/DDBJ whole genome shotgun (WGS) entry which is preliminary data.</text>
</comment>
<protein>
    <submittedName>
        <fullName evidence="2">Uncharacterized protein</fullName>
    </submittedName>
</protein>
<dbReference type="EMBL" id="BOQP01000003">
    <property type="protein sequence ID" value="GIM67207.1"/>
    <property type="molecule type" value="Genomic_DNA"/>
</dbReference>
<evidence type="ECO:0000256" key="1">
    <source>
        <dbReference type="SAM" id="Phobius"/>
    </source>
</evidence>
<organism evidence="2 3">
    <name type="scientific">Winogradskya consettensis</name>
    <dbReference type="NCBI Taxonomy" id="113560"/>
    <lineage>
        <taxon>Bacteria</taxon>
        <taxon>Bacillati</taxon>
        <taxon>Actinomycetota</taxon>
        <taxon>Actinomycetes</taxon>
        <taxon>Micromonosporales</taxon>
        <taxon>Micromonosporaceae</taxon>
        <taxon>Winogradskya</taxon>
    </lineage>
</organism>
<name>A0A919S956_9ACTN</name>
<evidence type="ECO:0000313" key="2">
    <source>
        <dbReference type="EMBL" id="GIM67207.1"/>
    </source>
</evidence>
<dbReference type="AlphaFoldDB" id="A0A919S956"/>
<dbReference type="RefSeq" id="WP_212995584.1">
    <property type="nucleotide sequence ID" value="NZ_BAAATW010000009.1"/>
</dbReference>